<feature type="binding site" evidence="3">
    <location>
        <position position="235"/>
    </location>
    <ligand>
        <name>a divalent metal cation</name>
        <dbReference type="ChEBI" id="CHEBI:60240"/>
    </ligand>
</feature>
<name>A0A4R8G3C1_9RHOB</name>
<dbReference type="AlphaFoldDB" id="A0A4R8G3C1"/>
<evidence type="ECO:0000256" key="3">
    <source>
        <dbReference type="PIRSR" id="PIRSR605511-2"/>
    </source>
</evidence>
<protein>
    <submittedName>
        <fullName evidence="5">Gluconolactonase</fullName>
    </submittedName>
</protein>
<keyword evidence="3" id="KW-0862">Zinc</keyword>
<dbReference type="GO" id="GO:0046872">
    <property type="term" value="F:metal ion binding"/>
    <property type="evidence" value="ECO:0007669"/>
    <property type="project" value="UniProtKB-KW"/>
</dbReference>
<dbReference type="InterPro" id="IPR051262">
    <property type="entry name" value="SMP-30/CGR1_Lactonase"/>
</dbReference>
<keyword evidence="1" id="KW-0378">Hydrolase</keyword>
<dbReference type="Pfam" id="PF08450">
    <property type="entry name" value="SGL"/>
    <property type="match status" value="1"/>
</dbReference>
<comment type="cofactor">
    <cofactor evidence="3">
        <name>Zn(2+)</name>
        <dbReference type="ChEBI" id="CHEBI:29105"/>
    </cofactor>
    <text evidence="3">Binds 1 divalent metal cation per subunit.</text>
</comment>
<evidence type="ECO:0000259" key="4">
    <source>
        <dbReference type="Pfam" id="PF08450"/>
    </source>
</evidence>
<dbReference type="PRINTS" id="PR01790">
    <property type="entry name" value="SMP30FAMILY"/>
</dbReference>
<accession>A0A4R8G3C1</accession>
<dbReference type="InterPro" id="IPR013658">
    <property type="entry name" value="SGL"/>
</dbReference>
<dbReference type="InterPro" id="IPR005511">
    <property type="entry name" value="SMP-30"/>
</dbReference>
<dbReference type="Proteomes" id="UP000295484">
    <property type="component" value="Unassembled WGS sequence"/>
</dbReference>
<comment type="caution">
    <text evidence="5">The sequence shown here is derived from an EMBL/GenBank/DDBJ whole genome shotgun (WGS) entry which is preliminary data.</text>
</comment>
<reference evidence="5 6" key="1">
    <citation type="submission" date="2019-03" db="EMBL/GenBank/DDBJ databases">
        <title>Genomic Encyclopedia of Type Strains, Phase IV (KMG-IV): sequencing the most valuable type-strain genomes for metagenomic binning, comparative biology and taxonomic classification.</title>
        <authorList>
            <person name="Goeker M."/>
        </authorList>
    </citation>
    <scope>NUCLEOTIDE SEQUENCE [LARGE SCALE GENOMIC DNA]</scope>
    <source>
        <strain evidence="5 6">JA181</strain>
    </source>
</reference>
<evidence type="ECO:0000313" key="5">
    <source>
        <dbReference type="EMBL" id="TDX29586.1"/>
    </source>
</evidence>
<feature type="binding site" evidence="3">
    <location>
        <position position="180"/>
    </location>
    <ligand>
        <name>a divalent metal cation</name>
        <dbReference type="ChEBI" id="CHEBI:60240"/>
    </ligand>
</feature>
<dbReference type="PANTHER" id="PTHR47572">
    <property type="entry name" value="LIPOPROTEIN-RELATED"/>
    <property type="match status" value="1"/>
</dbReference>
<evidence type="ECO:0000256" key="1">
    <source>
        <dbReference type="ARBA" id="ARBA00022801"/>
    </source>
</evidence>
<feature type="domain" description="SMP-30/Gluconolactonase/LRE-like region" evidence="4">
    <location>
        <begin position="34"/>
        <end position="289"/>
    </location>
</feature>
<dbReference type="GO" id="GO:0016787">
    <property type="term" value="F:hydrolase activity"/>
    <property type="evidence" value="ECO:0007669"/>
    <property type="project" value="UniProtKB-KW"/>
</dbReference>
<dbReference type="InterPro" id="IPR011042">
    <property type="entry name" value="6-blade_b-propeller_TolB-like"/>
</dbReference>
<sequence length="303" mass="32921">MTDTAPLYDIRDGRFARLIHPHARLDRLWTGGRWCEGPAWFPAGKYAIWSDIPNDRVMRWDATDGSVSVFECPAQNQNGHAVDREGRLIRCEHRGRAVTRIEPDGTRTVLADRYRGQRLNSPNDVTVHADGSVWFSDPTYGIDSDYEGVAAKGEIGAQNVYRIGPDGALEAVIEDLRQPNGLAFSPDGSVLYVSDTGITHDPACPPEIHAYPVLADGTGVGEGVPFCRCETGVFDGFRLDRAGNLWSSAGDGVHCFAPDGTMLGRIAVPETVANLCFIGPARNRLLICATSSVYAIYVNATGL</sequence>
<dbReference type="SUPFAM" id="SSF63829">
    <property type="entry name" value="Calcium-dependent phosphotriesterase"/>
    <property type="match status" value="1"/>
</dbReference>
<evidence type="ECO:0000256" key="2">
    <source>
        <dbReference type="PIRSR" id="PIRSR605511-1"/>
    </source>
</evidence>
<dbReference type="EMBL" id="SOEB01000008">
    <property type="protein sequence ID" value="TDX29586.1"/>
    <property type="molecule type" value="Genomic_DNA"/>
</dbReference>
<dbReference type="PANTHER" id="PTHR47572:SF4">
    <property type="entry name" value="LACTONASE DRP35"/>
    <property type="match status" value="1"/>
</dbReference>
<organism evidence="5 6">
    <name type="scientific">Rhodovulum visakhapatnamense</name>
    <dbReference type="NCBI Taxonomy" id="364297"/>
    <lineage>
        <taxon>Bacteria</taxon>
        <taxon>Pseudomonadati</taxon>
        <taxon>Pseudomonadota</taxon>
        <taxon>Alphaproteobacteria</taxon>
        <taxon>Rhodobacterales</taxon>
        <taxon>Paracoccaceae</taxon>
        <taxon>Rhodovulum</taxon>
    </lineage>
</organism>
<dbReference type="RefSeq" id="WP_134077678.1">
    <property type="nucleotide sequence ID" value="NZ_SOEB01000008.1"/>
</dbReference>
<feature type="binding site" evidence="3">
    <location>
        <position position="36"/>
    </location>
    <ligand>
        <name>a divalent metal cation</name>
        <dbReference type="ChEBI" id="CHEBI:60240"/>
    </ligand>
</feature>
<gene>
    <name evidence="5" type="ORF">EV657_1085</name>
</gene>
<feature type="active site" description="Proton donor/acceptor" evidence="2">
    <location>
        <position position="235"/>
    </location>
</feature>
<evidence type="ECO:0000313" key="6">
    <source>
        <dbReference type="Proteomes" id="UP000295484"/>
    </source>
</evidence>
<keyword evidence="3" id="KW-0479">Metal-binding</keyword>
<proteinExistence type="predicted"/>
<dbReference type="Gene3D" id="2.120.10.30">
    <property type="entry name" value="TolB, C-terminal domain"/>
    <property type="match status" value="1"/>
</dbReference>
<feature type="binding site" evidence="3">
    <location>
        <position position="123"/>
    </location>
    <ligand>
        <name>substrate</name>
    </ligand>
</feature>